<evidence type="ECO:0000313" key="1">
    <source>
        <dbReference type="EMBL" id="KAJ1680430.1"/>
    </source>
</evidence>
<proteinExistence type="predicted"/>
<keyword evidence="2" id="KW-1185">Reference proteome</keyword>
<protein>
    <submittedName>
        <fullName evidence="1">Protein transport protein S31</fullName>
    </submittedName>
</protein>
<dbReference type="Proteomes" id="UP001145114">
    <property type="component" value="Unassembled WGS sequence"/>
</dbReference>
<dbReference type="EMBL" id="JAMZIH010000001">
    <property type="protein sequence ID" value="KAJ1680430.1"/>
    <property type="molecule type" value="Genomic_DNA"/>
</dbReference>
<accession>A0ACC1HWJ0</accession>
<comment type="caution">
    <text evidence="1">The sequence shown here is derived from an EMBL/GenBank/DDBJ whole genome shotgun (WGS) entry which is preliminary data.</text>
</comment>
<organism evidence="1 2">
    <name type="scientific">Spiromyces aspiralis</name>
    <dbReference type="NCBI Taxonomy" id="68401"/>
    <lineage>
        <taxon>Eukaryota</taxon>
        <taxon>Fungi</taxon>
        <taxon>Fungi incertae sedis</taxon>
        <taxon>Zoopagomycota</taxon>
        <taxon>Kickxellomycotina</taxon>
        <taxon>Kickxellomycetes</taxon>
        <taxon>Kickxellales</taxon>
        <taxon>Kickxellaceae</taxon>
        <taxon>Spiromyces</taxon>
    </lineage>
</organism>
<gene>
    <name evidence="1" type="primary">SEC31</name>
    <name evidence="1" type="ORF">EV182_000011</name>
</gene>
<reference evidence="1" key="1">
    <citation type="submission" date="2022-06" db="EMBL/GenBank/DDBJ databases">
        <title>Phylogenomic reconstructions and comparative analyses of Kickxellomycotina fungi.</title>
        <authorList>
            <person name="Reynolds N.K."/>
            <person name="Stajich J.E."/>
            <person name="Barry K."/>
            <person name="Grigoriev I.V."/>
            <person name="Crous P."/>
            <person name="Smith M.E."/>
        </authorList>
    </citation>
    <scope>NUCLEOTIDE SEQUENCE</scope>
    <source>
        <strain evidence="1">RSA 2271</strain>
    </source>
</reference>
<evidence type="ECO:0000313" key="2">
    <source>
        <dbReference type="Proteomes" id="UP001145114"/>
    </source>
</evidence>
<sequence>MDASFSSNSELELFEVPFRSNTAEPMLRSVGKLQSKSRFYRLAWSQSIKDRAYGLIAGGLENGQVEIWDPQAIIDNSGAQATVFSSIAHHGSVCGVEFNPIQASLLATSAENGEVLVWDANNDFKSYTPGARSQRLEKVTDLAWNNQVQHILATASNTGSSVVWDLRNRREIIALNYSGGAGVNAMGLGPMGGMMMNSGRLGISAIAWNPDNATQLVTASEDDNNPVIMLWDLRNANAPSAVLQGHTRGILSLSWCKKDSGLLLSSGKDNRTICWNPFTQDIVGELPAGNNWVFDVQWCQHNPNVISTASFDGRVGVYSIESSNRQGQARAQIVDDPFAPNALATQGESLYLKRAPKWLARSCSATFGFGGRMVYFTESSSAAQNGSDRCSSIFISTAITEPQLSDQARQLDSQLENDQGAEVCDARIKQLGESEASQSWKVLRLLFESDAREKMIDLLGFDRERIHGQLSALVAQFNQMAKVKDADLDGLSQASGTPDVRKDSARAEDGQEDSPFGDADAKGDDFFSQELSSVPNPDLATAAVTTDTLLNGEAPLRPLFTKPFSIGATSIGDNVDKAITGAIVMGEIEAAVDLCIENERFADALIMAAIGTPELLQRAQRAYFKARGGDLPYARIMHGIIANDLSDVVKNADVSEWKQIMALLCTYSQGEQFTNLCEVLGSRLEAAALESRQVGELDKELLRSAVLCYLASGHLEKVVHIWIAQEREEARTADANSQALISKRIQALHNLVEKISVFRKAVGYIDPHTSAETQQNGIPQSYPLAPLYDHYAEYAEFLTSQGLFDVAVHYLERTPDNYKRLNAVGEDELAILKHRLACRGVYHSAMSLTMPWAERYVGPEVTQQPPQQQQQQQQQQQHQEYQAGYLPGNAVYPQPQPLPQSYQQSAMGGGYGAQPGLSYTGAYPSSIYHQPQTSAPPVSMMPNSQYGYMQTSYAGSGIMPSAPATSMVPPPPVPVNPSSVPTGMTPPPRAESAWNDPPILPKKSRMPSKPKVSVQPITSPFAQASSTPPPPPAMATAQGQSRVPPPPPPSRGMQQQQQQPPPPPPPTSQQARGVALPPKPTVPPPRPGSVRPGVVSPIYNGAAQSSQPLMPMAPGIVPPQHYSAPAPPAYQPLPEPQFQQQLQQQQQQQYSTPMSTEMPSVTRGRIVSPPPSHQRRTPAPARSMTPQTRLKYPPGDRSHIPAAWMDVYKHLNASAEAVYGHASPAQARVVEDTKKRLNSLFDRMNNEMITDPDTIIPKFGELVGALSQRNYQAALEMVTDAMKLTGDLTKELIGVKRLVTLLRDMSL</sequence>
<name>A0ACC1HWJ0_9FUNG</name>